<accession>A0A4Z2F664</accession>
<reference evidence="2 3" key="1">
    <citation type="submission" date="2019-03" db="EMBL/GenBank/DDBJ databases">
        <title>First draft genome of Liparis tanakae, snailfish: a comprehensive survey of snailfish specific genes.</title>
        <authorList>
            <person name="Kim W."/>
            <person name="Song I."/>
            <person name="Jeong J.-H."/>
            <person name="Kim D."/>
            <person name="Kim S."/>
            <person name="Ryu S."/>
            <person name="Song J.Y."/>
            <person name="Lee S.K."/>
        </authorList>
    </citation>
    <scope>NUCLEOTIDE SEQUENCE [LARGE SCALE GENOMIC DNA]</scope>
    <source>
        <tissue evidence="2">Muscle</tissue>
    </source>
</reference>
<keyword evidence="3" id="KW-1185">Reference proteome</keyword>
<organism evidence="2 3">
    <name type="scientific">Liparis tanakae</name>
    <name type="common">Tanaka's snailfish</name>
    <dbReference type="NCBI Taxonomy" id="230148"/>
    <lineage>
        <taxon>Eukaryota</taxon>
        <taxon>Metazoa</taxon>
        <taxon>Chordata</taxon>
        <taxon>Craniata</taxon>
        <taxon>Vertebrata</taxon>
        <taxon>Euteleostomi</taxon>
        <taxon>Actinopterygii</taxon>
        <taxon>Neopterygii</taxon>
        <taxon>Teleostei</taxon>
        <taxon>Neoteleostei</taxon>
        <taxon>Acanthomorphata</taxon>
        <taxon>Eupercaria</taxon>
        <taxon>Perciformes</taxon>
        <taxon>Cottioidei</taxon>
        <taxon>Cottales</taxon>
        <taxon>Liparidae</taxon>
        <taxon>Liparis</taxon>
    </lineage>
</organism>
<dbReference type="Proteomes" id="UP000314294">
    <property type="component" value="Unassembled WGS sequence"/>
</dbReference>
<name>A0A4Z2F664_9TELE</name>
<evidence type="ECO:0000313" key="3">
    <source>
        <dbReference type="Proteomes" id="UP000314294"/>
    </source>
</evidence>
<evidence type="ECO:0000313" key="2">
    <source>
        <dbReference type="EMBL" id="TNN36667.1"/>
    </source>
</evidence>
<gene>
    <name evidence="2" type="ORF">EYF80_053164</name>
</gene>
<dbReference type="AlphaFoldDB" id="A0A4Z2F664"/>
<sequence>MINAALQRCREPAAPPGGGGGPRLGLNPGVNGVVVWEINQPLLCRETDVCRCDSTVTAKHERHKPGTVEATAPVINTYL</sequence>
<comment type="caution">
    <text evidence="2">The sequence shown here is derived from an EMBL/GenBank/DDBJ whole genome shotgun (WGS) entry which is preliminary data.</text>
</comment>
<protein>
    <submittedName>
        <fullName evidence="2">Uncharacterized protein</fullName>
    </submittedName>
</protein>
<feature type="region of interest" description="Disordered" evidence="1">
    <location>
        <begin position="1"/>
        <end position="25"/>
    </location>
</feature>
<evidence type="ECO:0000256" key="1">
    <source>
        <dbReference type="SAM" id="MobiDB-lite"/>
    </source>
</evidence>
<proteinExistence type="predicted"/>
<dbReference type="EMBL" id="SRLO01001587">
    <property type="protein sequence ID" value="TNN36667.1"/>
    <property type="molecule type" value="Genomic_DNA"/>
</dbReference>